<dbReference type="GO" id="GO:0015074">
    <property type="term" value="P:DNA integration"/>
    <property type="evidence" value="ECO:0007669"/>
    <property type="project" value="InterPro"/>
</dbReference>
<dbReference type="InterPro" id="IPR011010">
    <property type="entry name" value="DNA_brk_join_enz"/>
</dbReference>
<name>A0AAJ2ULD2_9ACTN</name>
<dbReference type="SUPFAM" id="SSF56349">
    <property type="entry name" value="DNA breaking-rejoining enzymes"/>
    <property type="match status" value="1"/>
</dbReference>
<evidence type="ECO:0000313" key="3">
    <source>
        <dbReference type="Proteomes" id="UP001273589"/>
    </source>
</evidence>
<gene>
    <name evidence="2" type="ORF">PV367_12880</name>
</gene>
<dbReference type="AlphaFoldDB" id="A0AAJ2ULD2"/>
<dbReference type="GO" id="GO:0003677">
    <property type="term" value="F:DNA binding"/>
    <property type="evidence" value="ECO:0007669"/>
    <property type="project" value="InterPro"/>
</dbReference>
<dbReference type="Gene3D" id="1.10.443.10">
    <property type="entry name" value="Intergrase catalytic core"/>
    <property type="match status" value="1"/>
</dbReference>
<keyword evidence="1" id="KW-0233">DNA recombination</keyword>
<dbReference type="InterPro" id="IPR013762">
    <property type="entry name" value="Integrase-like_cat_sf"/>
</dbReference>
<comment type="caution">
    <text evidence="2">The sequence shown here is derived from an EMBL/GenBank/DDBJ whole genome shotgun (WGS) entry which is preliminary data.</text>
</comment>
<evidence type="ECO:0000313" key="2">
    <source>
        <dbReference type="EMBL" id="MDX3130664.1"/>
    </source>
</evidence>
<sequence>MVRILAPADQEPCPIHALRKWLDVLADDGQITPGPLLRRLDRHGTIGAKAAGRPPKDDRRCGGITADTVIKTAARAAQLTPVPTPEERAAAAQAKAEAHAAAEGASTAEEANAVLKAWRTARRTARAAVRRITGHSMRRGWIQQALAAGSPAETVAVHSRHSLRSTAFDAYRSKLLPWSQNPTRLLGLLA</sequence>
<evidence type="ECO:0008006" key="4">
    <source>
        <dbReference type="Google" id="ProtNLM"/>
    </source>
</evidence>
<evidence type="ECO:0000256" key="1">
    <source>
        <dbReference type="ARBA" id="ARBA00023172"/>
    </source>
</evidence>
<dbReference type="GO" id="GO:0006310">
    <property type="term" value="P:DNA recombination"/>
    <property type="evidence" value="ECO:0007669"/>
    <property type="project" value="UniProtKB-KW"/>
</dbReference>
<accession>A0AAJ2ULD2</accession>
<dbReference type="RefSeq" id="WP_319691457.1">
    <property type="nucleotide sequence ID" value="NZ_JARAWN010000058.1"/>
</dbReference>
<dbReference type="EMBL" id="JARAWN010000058">
    <property type="protein sequence ID" value="MDX3130664.1"/>
    <property type="molecule type" value="Genomic_DNA"/>
</dbReference>
<reference evidence="2" key="1">
    <citation type="journal article" date="2023" name="Microb. Genom.">
        <title>Mesoterricola silvestris gen. nov., sp. nov., Mesoterricola sediminis sp. nov., Geothrix oryzae sp. nov., Geothrix edaphica sp. nov., Geothrix rubra sp. nov., and Geothrix limicola sp. nov., six novel members of Acidobacteriota isolated from soils.</title>
        <authorList>
            <person name="Weisberg A.J."/>
            <person name="Pearce E."/>
            <person name="Kramer C.G."/>
            <person name="Chang J.H."/>
            <person name="Clarke C.R."/>
        </authorList>
    </citation>
    <scope>NUCLEOTIDE SEQUENCE</scope>
    <source>
        <strain evidence="2">ND06-05F</strain>
    </source>
</reference>
<dbReference type="Proteomes" id="UP001273589">
    <property type="component" value="Unassembled WGS sequence"/>
</dbReference>
<organism evidence="2 3">
    <name type="scientific">Streptomyces europaeiscabiei</name>
    <dbReference type="NCBI Taxonomy" id="146819"/>
    <lineage>
        <taxon>Bacteria</taxon>
        <taxon>Bacillati</taxon>
        <taxon>Actinomycetota</taxon>
        <taxon>Actinomycetes</taxon>
        <taxon>Kitasatosporales</taxon>
        <taxon>Streptomycetaceae</taxon>
        <taxon>Streptomyces</taxon>
    </lineage>
</organism>
<proteinExistence type="predicted"/>
<protein>
    <recommendedName>
        <fullName evidence="4">Tyr recombinase domain-containing protein</fullName>
    </recommendedName>
</protein>